<dbReference type="AlphaFoldDB" id="A0A3M7Q372"/>
<evidence type="ECO:0000313" key="2">
    <source>
        <dbReference type="Proteomes" id="UP000276133"/>
    </source>
</evidence>
<reference evidence="1 2" key="1">
    <citation type="journal article" date="2018" name="Sci. Rep.">
        <title>Genomic signatures of local adaptation to the degree of environmental predictability in rotifers.</title>
        <authorList>
            <person name="Franch-Gras L."/>
            <person name="Hahn C."/>
            <person name="Garcia-Roger E.M."/>
            <person name="Carmona M.J."/>
            <person name="Serra M."/>
            <person name="Gomez A."/>
        </authorList>
    </citation>
    <scope>NUCLEOTIDE SEQUENCE [LARGE SCALE GENOMIC DNA]</scope>
    <source>
        <strain evidence="1">HYR1</strain>
    </source>
</reference>
<accession>A0A3M7Q372</accession>
<name>A0A3M7Q372_BRAPC</name>
<organism evidence="1 2">
    <name type="scientific">Brachionus plicatilis</name>
    <name type="common">Marine rotifer</name>
    <name type="synonym">Brachionus muelleri</name>
    <dbReference type="NCBI Taxonomy" id="10195"/>
    <lineage>
        <taxon>Eukaryota</taxon>
        <taxon>Metazoa</taxon>
        <taxon>Spiralia</taxon>
        <taxon>Gnathifera</taxon>
        <taxon>Rotifera</taxon>
        <taxon>Eurotatoria</taxon>
        <taxon>Monogononta</taxon>
        <taxon>Pseudotrocha</taxon>
        <taxon>Ploima</taxon>
        <taxon>Brachionidae</taxon>
        <taxon>Brachionus</taxon>
    </lineage>
</organism>
<protein>
    <submittedName>
        <fullName evidence="1">Uncharacterized protein</fullName>
    </submittedName>
</protein>
<dbReference type="Proteomes" id="UP000276133">
    <property type="component" value="Unassembled WGS sequence"/>
</dbReference>
<gene>
    <name evidence="1" type="ORF">BpHYR1_054323</name>
</gene>
<comment type="caution">
    <text evidence="1">The sequence shown here is derived from an EMBL/GenBank/DDBJ whole genome shotgun (WGS) entry which is preliminary data.</text>
</comment>
<keyword evidence="2" id="KW-1185">Reference proteome</keyword>
<sequence length="60" mass="7298">MIKYGNLVVRQTVRKIVNCMKEALKMEGDKRRIRLNQLLHIEYQFSDEIEYAYSNRYSNK</sequence>
<evidence type="ECO:0000313" key="1">
    <source>
        <dbReference type="EMBL" id="RNA05391.1"/>
    </source>
</evidence>
<proteinExistence type="predicted"/>
<dbReference type="EMBL" id="REGN01007742">
    <property type="protein sequence ID" value="RNA05391.1"/>
    <property type="molecule type" value="Genomic_DNA"/>
</dbReference>